<organism evidence="1 2">
    <name type="scientific">Pontivivens ytuae</name>
    <dbReference type="NCBI Taxonomy" id="2789856"/>
    <lineage>
        <taxon>Bacteria</taxon>
        <taxon>Pseudomonadati</taxon>
        <taxon>Pseudomonadota</taxon>
        <taxon>Alphaproteobacteria</taxon>
        <taxon>Rhodobacterales</taxon>
        <taxon>Paracoccaceae</taxon>
        <taxon>Pontivivens</taxon>
    </lineage>
</organism>
<protein>
    <submittedName>
        <fullName evidence="1">Uncharacterized protein</fullName>
    </submittedName>
</protein>
<sequence length="142" mass="15484">MLAMATAGWFLAFAIYERQAMLNLVPEMLSGTGITHTIVTRSAPWPILFSDEEAQWHLRLSSDTATAEATRALGLRPADASDTAFYRGAFAGFFPRVDPTQFADAVVYRGDLARSAGWVCTPYCGSVAVVTGRDLFMTAYAF</sequence>
<name>A0A7S9QC59_9RHOB</name>
<reference evidence="1 2" key="1">
    <citation type="submission" date="2020-11" db="EMBL/GenBank/DDBJ databases">
        <title>Description of Pontivivens ytuae sp. nov. isolated from deep sea sediment of Mariana Trench.</title>
        <authorList>
            <person name="Wang Z."/>
            <person name="Sun Q.-L."/>
            <person name="Xu X.-D."/>
            <person name="Tang Y.-Z."/>
            <person name="Zhang J."/>
        </authorList>
    </citation>
    <scope>NUCLEOTIDE SEQUENCE [LARGE SCALE GENOMIC DNA]</scope>
    <source>
        <strain evidence="1 2">MT2928</strain>
    </source>
</reference>
<dbReference type="EMBL" id="CP064942">
    <property type="protein sequence ID" value="QPH53480.1"/>
    <property type="molecule type" value="Genomic_DNA"/>
</dbReference>
<dbReference type="Proteomes" id="UP000594800">
    <property type="component" value="Chromosome"/>
</dbReference>
<accession>A0A7S9QC59</accession>
<gene>
    <name evidence="1" type="ORF">I0K15_17090</name>
</gene>
<proteinExistence type="predicted"/>
<dbReference type="KEGG" id="poz:I0K15_17090"/>
<keyword evidence="2" id="KW-1185">Reference proteome</keyword>
<evidence type="ECO:0000313" key="1">
    <source>
        <dbReference type="EMBL" id="QPH53480.1"/>
    </source>
</evidence>
<evidence type="ECO:0000313" key="2">
    <source>
        <dbReference type="Proteomes" id="UP000594800"/>
    </source>
</evidence>
<dbReference type="AlphaFoldDB" id="A0A7S9QC59"/>